<organism evidence="2 3">
    <name type="scientific">Actinia tenebrosa</name>
    <name type="common">Australian red waratah sea anemone</name>
    <dbReference type="NCBI Taxonomy" id="6105"/>
    <lineage>
        <taxon>Eukaryota</taxon>
        <taxon>Metazoa</taxon>
        <taxon>Cnidaria</taxon>
        <taxon>Anthozoa</taxon>
        <taxon>Hexacorallia</taxon>
        <taxon>Actiniaria</taxon>
        <taxon>Actiniidae</taxon>
        <taxon>Actinia</taxon>
    </lineage>
</organism>
<accession>A0A6P8IQL6</accession>
<dbReference type="GeneID" id="116303897"/>
<dbReference type="OrthoDB" id="5968241at2759"/>
<dbReference type="AlphaFoldDB" id="A0A6P8IQL6"/>
<keyword evidence="2" id="KW-1185">Reference proteome</keyword>
<protein>
    <submittedName>
        <fullName evidence="3">Uncharacterized protein LOC116303897</fullName>
    </submittedName>
</protein>
<dbReference type="InParanoid" id="A0A6P8IQL6"/>
<evidence type="ECO:0000313" key="3">
    <source>
        <dbReference type="RefSeq" id="XP_031569366.1"/>
    </source>
</evidence>
<dbReference type="Proteomes" id="UP000515163">
    <property type="component" value="Unplaced"/>
</dbReference>
<reference evidence="3" key="1">
    <citation type="submission" date="2025-08" db="UniProtKB">
        <authorList>
            <consortium name="RefSeq"/>
        </authorList>
    </citation>
    <scope>IDENTIFICATION</scope>
    <source>
        <tissue evidence="3">Tentacle</tissue>
    </source>
</reference>
<dbReference type="RefSeq" id="XP_031569366.1">
    <property type="nucleotide sequence ID" value="XM_031713506.1"/>
</dbReference>
<name>A0A6P8IQL6_ACTTE</name>
<sequence>MRMQPTAHNIDVSRNIVPHGHSYTSLSTSELKPKDVSDWMSKPPFVLKKAVCNRYITVVNIISHDSENVEIKHLAVVFLLLPRDFTNELSKVACFIKMPEFRKDAIPPLSQDFFESLDRVDESALARLIVELNINRLQELPDLRTMFLQRRRQQLAYAHQLNRSFPGSGRAAMPQTQRQTPLQGRPWPVYV</sequence>
<proteinExistence type="predicted"/>
<evidence type="ECO:0000313" key="2">
    <source>
        <dbReference type="Proteomes" id="UP000515163"/>
    </source>
</evidence>
<dbReference type="KEGG" id="aten:116303897"/>
<evidence type="ECO:0000256" key="1">
    <source>
        <dbReference type="SAM" id="MobiDB-lite"/>
    </source>
</evidence>
<feature type="region of interest" description="Disordered" evidence="1">
    <location>
        <begin position="167"/>
        <end position="191"/>
    </location>
</feature>
<gene>
    <name evidence="3" type="primary">LOC116303897</name>
</gene>